<dbReference type="Gene3D" id="1.10.287.1260">
    <property type="match status" value="1"/>
</dbReference>
<dbReference type="GO" id="GO:0008381">
    <property type="term" value="F:mechanosensitive monoatomic ion channel activity"/>
    <property type="evidence" value="ECO:0007669"/>
    <property type="project" value="InterPro"/>
</dbReference>
<protein>
    <recommendedName>
        <fullName evidence="4">CmpX protein</fullName>
    </recommendedName>
</protein>
<dbReference type="EMBL" id="MGIR01000009">
    <property type="protein sequence ID" value="OGM90712.1"/>
    <property type="molecule type" value="Genomic_DNA"/>
</dbReference>
<reference evidence="2 3" key="1">
    <citation type="journal article" date="2016" name="Nat. Commun.">
        <title>Thousands of microbial genomes shed light on interconnected biogeochemical processes in an aquifer system.</title>
        <authorList>
            <person name="Anantharaman K."/>
            <person name="Brown C.T."/>
            <person name="Hug L.A."/>
            <person name="Sharon I."/>
            <person name="Castelle C.J."/>
            <person name="Probst A.J."/>
            <person name="Thomas B.C."/>
            <person name="Singh A."/>
            <person name="Wilkins M.J."/>
            <person name="Karaoz U."/>
            <person name="Brodie E.L."/>
            <person name="Williams K.H."/>
            <person name="Hubbard S.S."/>
            <person name="Banfield J.F."/>
        </authorList>
    </citation>
    <scope>NUCLEOTIDE SEQUENCE [LARGE SCALE GENOMIC DNA]</scope>
</reference>
<gene>
    <name evidence="2" type="ORF">A3A20_02530</name>
</gene>
<organism evidence="2 3">
    <name type="scientific">Candidatus Wolfebacteria bacterium RIFCSPLOWO2_01_FULL_45_19</name>
    <dbReference type="NCBI Taxonomy" id="1802557"/>
    <lineage>
        <taxon>Bacteria</taxon>
        <taxon>Candidatus Wolfeibacteriota</taxon>
    </lineage>
</organism>
<proteinExistence type="predicted"/>
<feature type="transmembrane region" description="Helical" evidence="1">
    <location>
        <begin position="183"/>
        <end position="205"/>
    </location>
</feature>
<evidence type="ECO:0000313" key="3">
    <source>
        <dbReference type="Proteomes" id="UP000178946"/>
    </source>
</evidence>
<dbReference type="InterPro" id="IPR045275">
    <property type="entry name" value="MscS_archaea/bacteria_type"/>
</dbReference>
<evidence type="ECO:0000313" key="2">
    <source>
        <dbReference type="EMBL" id="OGM90712.1"/>
    </source>
</evidence>
<dbReference type="InterPro" id="IPR008910">
    <property type="entry name" value="MSC_TM_helix"/>
</dbReference>
<feature type="transmembrane region" description="Helical" evidence="1">
    <location>
        <begin position="114"/>
        <end position="142"/>
    </location>
</feature>
<keyword evidence="1" id="KW-0472">Membrane</keyword>
<feature type="transmembrane region" description="Helical" evidence="1">
    <location>
        <begin position="81"/>
        <end position="102"/>
    </location>
</feature>
<dbReference type="PANTHER" id="PTHR30221:SF1">
    <property type="entry name" value="SMALL-CONDUCTANCE MECHANOSENSITIVE CHANNEL"/>
    <property type="match status" value="1"/>
</dbReference>
<keyword evidence="1" id="KW-0812">Transmembrane</keyword>
<evidence type="ECO:0008006" key="4">
    <source>
        <dbReference type="Google" id="ProtNLM"/>
    </source>
</evidence>
<keyword evidence="1" id="KW-1133">Transmembrane helix</keyword>
<dbReference type="PANTHER" id="PTHR30221">
    <property type="entry name" value="SMALL-CONDUCTANCE MECHANOSENSITIVE CHANNEL"/>
    <property type="match status" value="1"/>
</dbReference>
<name>A0A1F8DQK1_9BACT</name>
<dbReference type="STRING" id="1802557.A3A20_02530"/>
<dbReference type="Pfam" id="PF05552">
    <property type="entry name" value="MS_channel_1st_1"/>
    <property type="match status" value="2"/>
</dbReference>
<sequence>MLSWIDVSLLALQSLWGNVLAFLPALLGALIVFIVGLIVATGLGSLVERLVAAFKLDSLFRSLGMEPHFERAGMKLNSARFFGQIVFWFFVIAFLLAASDILRFQALSGFLQDVLLYIPNIIIAALIMVVAFVAAAFMRNLVRASVLSARLHSANFLGALTWWSIVIFGFLTALSQLRIATDIIQTLVTGLIAMLALAGGIAFGLGGKEYATHLLDRFRKQVEG</sequence>
<feature type="transmembrane region" description="Helical" evidence="1">
    <location>
        <begin position="154"/>
        <end position="177"/>
    </location>
</feature>
<dbReference type="Proteomes" id="UP000178946">
    <property type="component" value="Unassembled WGS sequence"/>
</dbReference>
<comment type="caution">
    <text evidence="2">The sequence shown here is derived from an EMBL/GenBank/DDBJ whole genome shotgun (WGS) entry which is preliminary data.</text>
</comment>
<dbReference type="AlphaFoldDB" id="A0A1F8DQK1"/>
<feature type="transmembrane region" description="Helical" evidence="1">
    <location>
        <begin position="20"/>
        <end position="47"/>
    </location>
</feature>
<evidence type="ECO:0000256" key="1">
    <source>
        <dbReference type="SAM" id="Phobius"/>
    </source>
</evidence>
<accession>A0A1F8DQK1</accession>